<dbReference type="InterPro" id="IPR052219">
    <property type="entry name" value="Photolyase_Class-2"/>
</dbReference>
<sequence length="607" mass="68643">MSNLLSNLDITSALRSRIVTTIPPSNASNKSNGAVASKSKPAKQFVLYLPTVNLRMEQNPAFTLACHIANHAQLPLVVLATVLDDHHMPHQHAKPVVMTSRRLAFLLESLSEATKKWSDHGAAVAIRVHATKCRSPDNLTLCGRAFAVVTDEPFVNPFLTYVQRTEKVCHSHSIPCFRVDGSTTVPPASVLKRKYNDEKIFYTGVPSKAWIWQKQTEAMRQGQLQAAMNGEFDAPDLNIRVEDDDFFIEKLHLKSDIFESNCFPKTWKDFDMDAPGKRPWTVMELNNLYESGRIKEFAQKWHGADSTVKPCATVGTTTAGMERWNKFVRDRKGLVYYGRRRTDPLQPHASSRMSCYLNFGVVSIFQLVYETKLAQTNKVAGADKFEEEIVKWREMSYAHAFSRSDYDGVAVVPQWARKWLEEQNVAKSSNNYHSLEALESSRTDDDKWDAMQRYLVSTGELHNNVRMTWGKQIVHWLAKAHDVDTTEKTLQTLVYLNDRFALDGLSPPSYAGLLWCLGWCDKPDKSGRISSKPASRYKIDAESFEQAENVLLDGAENSKGSQQTSILSSFQKQGTKRKDSTTSPPKPQAQPVKSRKTIDMFFASKKF</sequence>
<evidence type="ECO:0000313" key="4">
    <source>
        <dbReference type="Proteomes" id="UP001054902"/>
    </source>
</evidence>
<feature type="compositionally biased region" description="Polar residues" evidence="1">
    <location>
        <begin position="558"/>
        <end position="573"/>
    </location>
</feature>
<dbReference type="InterPro" id="IPR006050">
    <property type="entry name" value="DNA_photolyase_N"/>
</dbReference>
<dbReference type="Pfam" id="PF00875">
    <property type="entry name" value="DNA_photolyase"/>
    <property type="match status" value="1"/>
</dbReference>
<dbReference type="PANTHER" id="PTHR10211">
    <property type="entry name" value="DEOXYRIBODIPYRIMIDINE PHOTOLYASE"/>
    <property type="match status" value="1"/>
</dbReference>
<dbReference type="PANTHER" id="PTHR10211:SF0">
    <property type="entry name" value="DEOXYRIBODIPYRIMIDINE PHOTO-LYASE"/>
    <property type="match status" value="1"/>
</dbReference>
<evidence type="ECO:0000256" key="1">
    <source>
        <dbReference type="SAM" id="MobiDB-lite"/>
    </source>
</evidence>
<dbReference type="AlphaFoldDB" id="A0AAD3HDF0"/>
<dbReference type="InterPro" id="IPR036134">
    <property type="entry name" value="Crypto/Photolyase_FAD-like_sf"/>
</dbReference>
<comment type="caution">
    <text evidence="3">The sequence shown here is derived from an EMBL/GenBank/DDBJ whole genome shotgun (WGS) entry which is preliminary data.</text>
</comment>
<dbReference type="Proteomes" id="UP001054902">
    <property type="component" value="Unassembled WGS sequence"/>
</dbReference>
<gene>
    <name evidence="3" type="ORF">CTEN210_16268</name>
</gene>
<dbReference type="SUPFAM" id="SSF48173">
    <property type="entry name" value="Cryptochrome/photolyase FAD-binding domain"/>
    <property type="match status" value="1"/>
</dbReference>
<dbReference type="Gene3D" id="1.10.579.10">
    <property type="entry name" value="DNA Cyclobutane Dipyrimidine Photolyase, subunit A, domain 3"/>
    <property type="match status" value="1"/>
</dbReference>
<protein>
    <recommendedName>
        <fullName evidence="2">Photolyase/cryptochrome alpha/beta domain-containing protein</fullName>
    </recommendedName>
</protein>
<feature type="region of interest" description="Disordered" evidence="1">
    <location>
        <begin position="553"/>
        <end position="595"/>
    </location>
</feature>
<evidence type="ECO:0000259" key="2">
    <source>
        <dbReference type="PROSITE" id="PS51645"/>
    </source>
</evidence>
<dbReference type="EMBL" id="BLLK01000069">
    <property type="protein sequence ID" value="GFH59792.1"/>
    <property type="molecule type" value="Genomic_DNA"/>
</dbReference>
<evidence type="ECO:0000313" key="3">
    <source>
        <dbReference type="EMBL" id="GFH59792.1"/>
    </source>
</evidence>
<accession>A0AAD3HDF0</accession>
<organism evidence="3 4">
    <name type="scientific">Chaetoceros tenuissimus</name>
    <dbReference type="NCBI Taxonomy" id="426638"/>
    <lineage>
        <taxon>Eukaryota</taxon>
        <taxon>Sar</taxon>
        <taxon>Stramenopiles</taxon>
        <taxon>Ochrophyta</taxon>
        <taxon>Bacillariophyta</taxon>
        <taxon>Coscinodiscophyceae</taxon>
        <taxon>Chaetocerotophycidae</taxon>
        <taxon>Chaetocerotales</taxon>
        <taxon>Chaetocerotaceae</taxon>
        <taxon>Chaetoceros</taxon>
    </lineage>
</organism>
<feature type="domain" description="Photolyase/cryptochrome alpha/beta" evidence="2">
    <location>
        <begin position="44"/>
        <end position="184"/>
    </location>
</feature>
<dbReference type="Gene3D" id="1.25.40.80">
    <property type="match status" value="1"/>
</dbReference>
<dbReference type="Gene3D" id="3.40.50.620">
    <property type="entry name" value="HUPs"/>
    <property type="match status" value="1"/>
</dbReference>
<dbReference type="InterPro" id="IPR036155">
    <property type="entry name" value="Crypto/Photolyase_N_sf"/>
</dbReference>
<reference evidence="3 4" key="1">
    <citation type="journal article" date="2021" name="Sci. Rep.">
        <title>The genome of the diatom Chaetoceros tenuissimus carries an ancient integrated fragment of an extant virus.</title>
        <authorList>
            <person name="Hongo Y."/>
            <person name="Kimura K."/>
            <person name="Takaki Y."/>
            <person name="Yoshida Y."/>
            <person name="Baba S."/>
            <person name="Kobayashi G."/>
            <person name="Nagasaki K."/>
            <person name="Hano T."/>
            <person name="Tomaru Y."/>
        </authorList>
    </citation>
    <scope>NUCLEOTIDE SEQUENCE [LARGE SCALE GENOMIC DNA]</scope>
    <source>
        <strain evidence="3 4">NIES-3715</strain>
    </source>
</reference>
<dbReference type="SUPFAM" id="SSF52425">
    <property type="entry name" value="Cryptochrome/photolyase, N-terminal domain"/>
    <property type="match status" value="1"/>
</dbReference>
<dbReference type="InterPro" id="IPR014729">
    <property type="entry name" value="Rossmann-like_a/b/a_fold"/>
</dbReference>
<proteinExistence type="predicted"/>
<dbReference type="PROSITE" id="PS51645">
    <property type="entry name" value="PHR_CRY_ALPHA_BETA"/>
    <property type="match status" value="1"/>
</dbReference>
<keyword evidence="4" id="KW-1185">Reference proteome</keyword>
<name>A0AAD3HDF0_9STRA</name>